<name>A0A935N274_9RHOO</name>
<accession>A0A935N274</accession>
<dbReference type="SUPFAM" id="SSF56349">
    <property type="entry name" value="DNA breaking-rejoining enzymes"/>
    <property type="match status" value="1"/>
</dbReference>
<gene>
    <name evidence="1" type="ORF">IPJ38_15635</name>
</gene>
<evidence type="ECO:0000313" key="1">
    <source>
        <dbReference type="EMBL" id="MBK7416315.1"/>
    </source>
</evidence>
<protein>
    <submittedName>
        <fullName evidence="1">Uncharacterized protein</fullName>
    </submittedName>
</protein>
<organism evidence="1 2">
    <name type="scientific">Candidatus Dechloromonas phosphorivorans</name>
    <dbReference type="NCBI Taxonomy" id="2899244"/>
    <lineage>
        <taxon>Bacteria</taxon>
        <taxon>Pseudomonadati</taxon>
        <taxon>Pseudomonadota</taxon>
        <taxon>Betaproteobacteria</taxon>
        <taxon>Rhodocyclales</taxon>
        <taxon>Azonexaceae</taxon>
        <taxon>Dechloromonas</taxon>
    </lineage>
</organism>
<dbReference type="InterPro" id="IPR011010">
    <property type="entry name" value="DNA_brk_join_enz"/>
</dbReference>
<dbReference type="AlphaFoldDB" id="A0A935N274"/>
<sequence>MQSIFRLHVFNQFRDLADLKASEVKARDLREVLAKLVNAGKVATAGKLRSATPQRRICHSGGKAEFDPTAPAKLLIGFGIEANPCDVLPSMAQFNVAGERTLTEEELGLYLNGIDFFPLMTQRAMRLAIYLGGQRPTHKKTTALHILPLVGIAREVVGELMKLNEKARSCSRASRIAICGQRLYRPRCSRFLLPWSIVAGVVPSSRGRIFGGPVKRCWPAWESARIFAHSYSVTDCLGSRIATMTGTAMVTRSATS</sequence>
<comment type="caution">
    <text evidence="1">The sequence shown here is derived from an EMBL/GenBank/DDBJ whole genome shotgun (WGS) entry which is preliminary data.</text>
</comment>
<dbReference type="Proteomes" id="UP000739411">
    <property type="component" value="Unassembled WGS sequence"/>
</dbReference>
<proteinExistence type="predicted"/>
<dbReference type="EMBL" id="JADJMS010000038">
    <property type="protein sequence ID" value="MBK7416315.1"/>
    <property type="molecule type" value="Genomic_DNA"/>
</dbReference>
<reference evidence="1 2" key="1">
    <citation type="submission" date="2020-10" db="EMBL/GenBank/DDBJ databases">
        <title>Connecting structure to function with the recovery of over 1000 high-quality activated sludge metagenome-assembled genomes encoding full-length rRNA genes using long-read sequencing.</title>
        <authorList>
            <person name="Singleton C.M."/>
            <person name="Petriglieri F."/>
            <person name="Kristensen J.M."/>
            <person name="Kirkegaard R.H."/>
            <person name="Michaelsen T.Y."/>
            <person name="Andersen M.H."/>
            <person name="Karst S.M."/>
            <person name="Dueholm M.S."/>
            <person name="Nielsen P.H."/>
            <person name="Albertsen M."/>
        </authorList>
    </citation>
    <scope>NUCLEOTIDE SEQUENCE [LARGE SCALE GENOMIC DNA]</scope>
    <source>
        <strain evidence="1">EsbW_18-Q3-R4-48_BATAC.463</strain>
    </source>
</reference>
<dbReference type="GO" id="GO:0003677">
    <property type="term" value="F:DNA binding"/>
    <property type="evidence" value="ECO:0007669"/>
    <property type="project" value="InterPro"/>
</dbReference>
<evidence type="ECO:0000313" key="2">
    <source>
        <dbReference type="Proteomes" id="UP000739411"/>
    </source>
</evidence>